<dbReference type="Pfam" id="PF09594">
    <property type="entry name" value="GT87"/>
    <property type="match status" value="1"/>
</dbReference>
<feature type="transmembrane region" description="Helical" evidence="8">
    <location>
        <begin position="323"/>
        <end position="349"/>
    </location>
</feature>
<feature type="transmembrane region" description="Helical" evidence="8">
    <location>
        <begin position="387"/>
        <end position="406"/>
    </location>
</feature>
<evidence type="ECO:0000256" key="3">
    <source>
        <dbReference type="ARBA" id="ARBA00022679"/>
    </source>
</evidence>
<protein>
    <submittedName>
        <fullName evidence="9">DUF2029 domain-containing protein</fullName>
    </submittedName>
</protein>
<feature type="transmembrane region" description="Helical" evidence="8">
    <location>
        <begin position="361"/>
        <end position="381"/>
    </location>
</feature>
<comment type="similarity">
    <text evidence="7">Belongs to the glycosyltransferase 87 family.</text>
</comment>
<evidence type="ECO:0000256" key="6">
    <source>
        <dbReference type="ARBA" id="ARBA00023136"/>
    </source>
</evidence>
<evidence type="ECO:0000256" key="1">
    <source>
        <dbReference type="ARBA" id="ARBA00004651"/>
    </source>
</evidence>
<evidence type="ECO:0000313" key="10">
    <source>
        <dbReference type="Proteomes" id="UP001642900"/>
    </source>
</evidence>
<feature type="transmembrane region" description="Helical" evidence="8">
    <location>
        <begin position="196"/>
        <end position="218"/>
    </location>
</feature>
<dbReference type="RefSeq" id="WP_165026039.1">
    <property type="nucleotide sequence ID" value="NZ_JAAKZF010000007.1"/>
</dbReference>
<feature type="transmembrane region" description="Helical" evidence="8">
    <location>
        <begin position="225"/>
        <end position="246"/>
    </location>
</feature>
<comment type="caution">
    <text evidence="9">The sequence shown here is derived from an EMBL/GenBank/DDBJ whole genome shotgun (WGS) entry which is preliminary data.</text>
</comment>
<evidence type="ECO:0000256" key="7">
    <source>
        <dbReference type="ARBA" id="ARBA00024033"/>
    </source>
</evidence>
<dbReference type="Proteomes" id="UP001642900">
    <property type="component" value="Unassembled WGS sequence"/>
</dbReference>
<keyword evidence="4 8" id="KW-0812">Transmembrane</keyword>
<dbReference type="AlphaFoldDB" id="A0A6G4W9C8"/>
<reference evidence="9 10" key="1">
    <citation type="submission" date="2020-02" db="EMBL/GenBank/DDBJ databases">
        <title>Genome sequence of strain CCNWXJ40-4.</title>
        <authorList>
            <person name="Gao J."/>
            <person name="Sun J."/>
        </authorList>
    </citation>
    <scope>NUCLEOTIDE SEQUENCE [LARGE SCALE GENOMIC DNA]</scope>
    <source>
        <strain evidence="9 10">CCNWXJ 40-4</strain>
    </source>
</reference>
<comment type="subcellular location">
    <subcellularLocation>
        <location evidence="1">Cell membrane</location>
        <topology evidence="1">Multi-pass membrane protein</topology>
    </subcellularLocation>
</comment>
<sequence length="407" mass="44551">MSSLATTLKPFRSKDSGTSDAERRFKIGLLVLGFCHLVYFCVAKYSEASGITGVLYPQGDPVGGDFINLWSVAKLILSDRIPDIYQVDHFMAFQDSVTGGANIGLRLWAYPPHSLLLAWPFGLIGYYAALAIWSMIGLAVLIAGARRFGFDRFEIAIILTSPATVLNLYYGQSGSLATGLMLLALSARTGRDPVSIAAAALLTIKPQVGFLLPLLWAFQRRWWMIAWTALAMAALLALAVALFGLDPWRDYLGDTLPALNALEREGSGPFMTMIPSTFMAMRIVTGNSASAMLIHFGFAALVAAVLVFRLWRVEDSDRRAAMVLIATALMTPYIHNYDLALLLCGALLMARRWSFSEKRPLRGELLVMIAWALPQLVVLALPQLVVLLNTIGLPISPLLILPLLFMA</sequence>
<evidence type="ECO:0000256" key="5">
    <source>
        <dbReference type="ARBA" id="ARBA00022989"/>
    </source>
</evidence>
<accession>A0A6G4W9C8</accession>
<evidence type="ECO:0000256" key="8">
    <source>
        <dbReference type="SAM" id="Phobius"/>
    </source>
</evidence>
<evidence type="ECO:0000256" key="2">
    <source>
        <dbReference type="ARBA" id="ARBA00022475"/>
    </source>
</evidence>
<keyword evidence="6 8" id="KW-0472">Membrane</keyword>
<feature type="transmembrane region" description="Helical" evidence="8">
    <location>
        <begin position="155"/>
        <end position="184"/>
    </location>
</feature>
<keyword evidence="10" id="KW-1185">Reference proteome</keyword>
<dbReference type="EMBL" id="JAAKZF010000007">
    <property type="protein sequence ID" value="NGO51209.1"/>
    <property type="molecule type" value="Genomic_DNA"/>
</dbReference>
<feature type="transmembrane region" description="Helical" evidence="8">
    <location>
        <begin position="291"/>
        <end position="311"/>
    </location>
</feature>
<organism evidence="9 10">
    <name type="scientific">Allomesorhizobium camelthorni</name>
    <dbReference type="NCBI Taxonomy" id="475069"/>
    <lineage>
        <taxon>Bacteria</taxon>
        <taxon>Pseudomonadati</taxon>
        <taxon>Pseudomonadota</taxon>
        <taxon>Alphaproteobacteria</taxon>
        <taxon>Hyphomicrobiales</taxon>
        <taxon>Phyllobacteriaceae</taxon>
        <taxon>Allomesorhizobium</taxon>
    </lineage>
</organism>
<keyword evidence="5 8" id="KW-1133">Transmembrane helix</keyword>
<gene>
    <name evidence="9" type="ORF">G6N73_08445</name>
</gene>
<dbReference type="GO" id="GO:0016758">
    <property type="term" value="F:hexosyltransferase activity"/>
    <property type="evidence" value="ECO:0007669"/>
    <property type="project" value="InterPro"/>
</dbReference>
<feature type="transmembrane region" description="Helical" evidence="8">
    <location>
        <begin position="117"/>
        <end position="143"/>
    </location>
</feature>
<dbReference type="InterPro" id="IPR018584">
    <property type="entry name" value="GT87"/>
</dbReference>
<evidence type="ECO:0000313" key="9">
    <source>
        <dbReference type="EMBL" id="NGO51209.1"/>
    </source>
</evidence>
<keyword evidence="3" id="KW-0808">Transferase</keyword>
<dbReference type="GO" id="GO:0005886">
    <property type="term" value="C:plasma membrane"/>
    <property type="evidence" value="ECO:0007669"/>
    <property type="project" value="UniProtKB-SubCell"/>
</dbReference>
<name>A0A6G4W9C8_9HYPH</name>
<keyword evidence="2" id="KW-1003">Cell membrane</keyword>
<proteinExistence type="inferred from homology"/>
<evidence type="ECO:0000256" key="4">
    <source>
        <dbReference type="ARBA" id="ARBA00022692"/>
    </source>
</evidence>